<dbReference type="GO" id="GO:0019934">
    <property type="term" value="P:cGMP-mediated signaling"/>
    <property type="evidence" value="ECO:0007669"/>
    <property type="project" value="TreeGrafter"/>
</dbReference>
<evidence type="ECO:0000256" key="6">
    <source>
        <dbReference type="ARBA" id="ARBA00022858"/>
    </source>
</evidence>
<feature type="region of interest" description="Disordered" evidence="9">
    <location>
        <begin position="56"/>
        <end position="83"/>
    </location>
</feature>
<evidence type="ECO:0000256" key="9">
    <source>
        <dbReference type="SAM" id="MobiDB-lite"/>
    </source>
</evidence>
<comment type="subcellular location">
    <subcellularLocation>
        <location evidence="1 8">Secreted</location>
    </subcellularLocation>
</comment>
<dbReference type="PANTHER" id="PTHR14066:SF2">
    <property type="entry name" value="NATRIURETIC PEPTIDES A"/>
    <property type="match status" value="1"/>
</dbReference>
<dbReference type="PROSITE" id="PS00263">
    <property type="entry name" value="NATRIURETIC_PEPTIDE"/>
    <property type="match status" value="1"/>
</dbReference>
<dbReference type="GO" id="GO:0007218">
    <property type="term" value="P:neuropeptide signaling pathway"/>
    <property type="evidence" value="ECO:0007669"/>
    <property type="project" value="TreeGrafter"/>
</dbReference>
<dbReference type="InterPro" id="IPR030480">
    <property type="entry name" value="Natr_peptide_CS"/>
</dbReference>
<keyword evidence="5" id="KW-0372">Hormone</keyword>
<keyword evidence="4" id="KW-0964">Secreted</keyword>
<dbReference type="GO" id="GO:0007168">
    <property type="term" value="P:receptor guanylyl cyclase signaling pathway"/>
    <property type="evidence" value="ECO:0007669"/>
    <property type="project" value="TreeGrafter"/>
</dbReference>
<evidence type="ECO:0000256" key="7">
    <source>
        <dbReference type="ARBA" id="ARBA00023157"/>
    </source>
</evidence>
<proteinExistence type="inferred from homology"/>
<reference evidence="12" key="1">
    <citation type="journal article" date="2013" name="Nat. Genet.">
        <title>The draft genomes of soft-shell turtle and green sea turtle yield insights into the development and evolution of the turtle-specific body plan.</title>
        <authorList>
            <person name="Wang Z."/>
            <person name="Pascual-Anaya J."/>
            <person name="Zadissa A."/>
            <person name="Li W."/>
            <person name="Niimura Y."/>
            <person name="Huang Z."/>
            <person name="Li C."/>
            <person name="White S."/>
            <person name="Xiong Z."/>
            <person name="Fang D."/>
            <person name="Wang B."/>
            <person name="Ming Y."/>
            <person name="Chen Y."/>
            <person name="Zheng Y."/>
            <person name="Kuraku S."/>
            <person name="Pignatelli M."/>
            <person name="Herrero J."/>
            <person name="Beal K."/>
            <person name="Nozawa M."/>
            <person name="Li Q."/>
            <person name="Wang J."/>
            <person name="Zhang H."/>
            <person name="Yu L."/>
            <person name="Shigenobu S."/>
            <person name="Wang J."/>
            <person name="Liu J."/>
            <person name="Flicek P."/>
            <person name="Searle S."/>
            <person name="Wang J."/>
            <person name="Kuratani S."/>
            <person name="Yin Y."/>
            <person name="Aken B."/>
            <person name="Zhang G."/>
            <person name="Irie N."/>
        </authorList>
    </citation>
    <scope>NUCLEOTIDE SEQUENCE [LARGE SCALE GENOMIC DNA]</scope>
</reference>
<dbReference type="Pfam" id="PF00212">
    <property type="entry name" value="ANP"/>
    <property type="match status" value="1"/>
</dbReference>
<evidence type="ECO:0000256" key="5">
    <source>
        <dbReference type="ARBA" id="ARBA00022702"/>
    </source>
</evidence>
<dbReference type="Proteomes" id="UP000031443">
    <property type="component" value="Unassembled WGS sequence"/>
</dbReference>
<keyword evidence="7" id="KW-1015">Disulfide bond</keyword>
<evidence type="ECO:0000256" key="2">
    <source>
        <dbReference type="ARBA" id="ARBA00009041"/>
    </source>
</evidence>
<evidence type="ECO:0000256" key="1">
    <source>
        <dbReference type="ARBA" id="ARBA00004613"/>
    </source>
</evidence>
<evidence type="ECO:0000256" key="3">
    <source>
        <dbReference type="ARBA" id="ARBA00020078"/>
    </source>
</evidence>
<evidence type="ECO:0000256" key="4">
    <source>
        <dbReference type="ARBA" id="ARBA00022525"/>
    </source>
</evidence>
<evidence type="ECO:0000256" key="10">
    <source>
        <dbReference type="SAM" id="SignalP"/>
    </source>
</evidence>
<dbReference type="AlphaFoldDB" id="M7CKB9"/>
<dbReference type="GO" id="GO:0005737">
    <property type="term" value="C:cytoplasm"/>
    <property type="evidence" value="ECO:0007669"/>
    <property type="project" value="TreeGrafter"/>
</dbReference>
<evidence type="ECO:0000256" key="8">
    <source>
        <dbReference type="RuleBase" id="RU003686"/>
    </source>
</evidence>
<name>M7CKB9_CHEMY</name>
<keyword evidence="10" id="KW-0732">Signal</keyword>
<dbReference type="GO" id="GO:0003085">
    <property type="term" value="P:negative regulation of systemic arterial blood pressure"/>
    <property type="evidence" value="ECO:0007669"/>
    <property type="project" value="TreeGrafter"/>
</dbReference>
<evidence type="ECO:0000313" key="12">
    <source>
        <dbReference type="Proteomes" id="UP000031443"/>
    </source>
</evidence>
<dbReference type="eggNOG" id="ENOG502S9RQ">
    <property type="taxonomic scope" value="Eukaryota"/>
</dbReference>
<keyword evidence="12" id="KW-1185">Reference proteome</keyword>
<comment type="similarity">
    <text evidence="2 8">Belongs to the natriuretic peptide family.</text>
</comment>
<dbReference type="GO" id="GO:0005179">
    <property type="term" value="F:hormone activity"/>
    <property type="evidence" value="ECO:0007669"/>
    <property type="project" value="UniProtKB-KW"/>
</dbReference>
<dbReference type="PRINTS" id="PR00711">
    <property type="entry name" value="ANATPEPTIDE"/>
</dbReference>
<sequence length="208" mass="23315">MGSLTAAALQFLLLLLTMKPQGRAKAHPMYSSASAAELADFKTLLDRLEDKLPSEEAEAGLSQEMNEQNEEAPGDASRPLVPWNSEYIRPQREGLAYGRNSWELPEKPPSAQRSKLRALMNSPRSMRRFSDCFGQRIDRIGAQSGLGCNNYREIFIFRNNNEDCVLFWLSPENFEALRGDGGNPDLLPQSPGHQSSSKVNCIFLAPRW</sequence>
<evidence type="ECO:0000313" key="11">
    <source>
        <dbReference type="EMBL" id="EMP41517.1"/>
    </source>
</evidence>
<feature type="signal peptide" evidence="10">
    <location>
        <begin position="1"/>
        <end position="24"/>
    </location>
</feature>
<dbReference type="GO" id="GO:0006182">
    <property type="term" value="P:cGMP biosynthetic process"/>
    <property type="evidence" value="ECO:0007669"/>
    <property type="project" value="TreeGrafter"/>
</dbReference>
<dbReference type="GO" id="GO:0051427">
    <property type="term" value="F:hormone receptor binding"/>
    <property type="evidence" value="ECO:0007669"/>
    <property type="project" value="TreeGrafter"/>
</dbReference>
<feature type="chain" id="PRO_5004080870" description="Natriuretic peptides A" evidence="10">
    <location>
        <begin position="25"/>
        <end position="208"/>
    </location>
</feature>
<dbReference type="GO" id="GO:0005615">
    <property type="term" value="C:extracellular space"/>
    <property type="evidence" value="ECO:0007669"/>
    <property type="project" value="TreeGrafter"/>
</dbReference>
<dbReference type="PANTHER" id="PTHR14066">
    <property type="entry name" value="ATRIAL NATRIURETIC FACTOR PRECURSOR"/>
    <property type="match status" value="1"/>
</dbReference>
<dbReference type="STRING" id="8469.M7CKB9"/>
<dbReference type="InterPro" id="IPR000663">
    <property type="entry name" value="Natr_peptide"/>
</dbReference>
<dbReference type="EMBL" id="KB489737">
    <property type="protein sequence ID" value="EMP41517.1"/>
    <property type="molecule type" value="Genomic_DNA"/>
</dbReference>
<organism evidence="11 12">
    <name type="scientific">Chelonia mydas</name>
    <name type="common">Green sea-turtle</name>
    <name type="synonym">Chelonia agassizi</name>
    <dbReference type="NCBI Taxonomy" id="8469"/>
    <lineage>
        <taxon>Eukaryota</taxon>
        <taxon>Metazoa</taxon>
        <taxon>Chordata</taxon>
        <taxon>Craniata</taxon>
        <taxon>Vertebrata</taxon>
        <taxon>Euteleostomi</taxon>
        <taxon>Archelosauria</taxon>
        <taxon>Testudinata</taxon>
        <taxon>Testudines</taxon>
        <taxon>Cryptodira</taxon>
        <taxon>Durocryptodira</taxon>
        <taxon>Americhelydia</taxon>
        <taxon>Chelonioidea</taxon>
        <taxon>Cheloniidae</taxon>
        <taxon>Chelonia</taxon>
    </lineage>
</organism>
<dbReference type="SMART" id="SM00183">
    <property type="entry name" value="NAT_PEP"/>
    <property type="match status" value="1"/>
</dbReference>
<keyword evidence="6 8" id="KW-0838">Vasoactive</keyword>
<accession>M7CKB9</accession>
<gene>
    <name evidence="11" type="ORF">UY3_01225</name>
</gene>
<dbReference type="GO" id="GO:0097746">
    <property type="term" value="P:blood vessel diameter maintenance"/>
    <property type="evidence" value="ECO:0007669"/>
    <property type="project" value="UniProtKB-KW"/>
</dbReference>
<dbReference type="InterPro" id="IPR050787">
    <property type="entry name" value="Natriuretic_peptide"/>
</dbReference>
<protein>
    <recommendedName>
        <fullName evidence="3">Natriuretic peptides A</fullName>
    </recommendedName>
</protein>
<dbReference type="InterPro" id="IPR002407">
    <property type="entry name" value="Natriuretic_peptide_atrial"/>
</dbReference>